<evidence type="ECO:0000313" key="3">
    <source>
        <dbReference type="RefSeq" id="XP_008242005.1"/>
    </source>
</evidence>
<dbReference type="InterPro" id="IPR038796">
    <property type="entry name" value="At1g76070-like"/>
</dbReference>
<reference evidence="2" key="1">
    <citation type="journal article" date="2012" name="Nat. Commun.">
        <title>The genome of Prunus mume.</title>
        <authorList>
            <person name="Zhang Q."/>
            <person name="Chen W."/>
            <person name="Sun L."/>
            <person name="Zhao F."/>
            <person name="Huang B."/>
            <person name="Yang W."/>
            <person name="Tao Y."/>
            <person name="Wang J."/>
            <person name="Yuan Z."/>
            <person name="Fan G."/>
            <person name="Xing Z."/>
            <person name="Han C."/>
            <person name="Pan H."/>
            <person name="Zhong X."/>
            <person name="Shi W."/>
            <person name="Liang X."/>
            <person name="Du D."/>
            <person name="Sun F."/>
            <person name="Xu Z."/>
            <person name="Hao R."/>
            <person name="Lv T."/>
            <person name="Lv Y."/>
            <person name="Zheng Z."/>
            <person name="Sun M."/>
            <person name="Luo L."/>
            <person name="Cai M."/>
            <person name="Gao Y."/>
            <person name="Wang J."/>
            <person name="Yin Y."/>
            <person name="Xu X."/>
            <person name="Cheng T."/>
            <person name="Wang J."/>
        </authorList>
    </citation>
    <scope>NUCLEOTIDE SEQUENCE [LARGE SCALE GENOMIC DNA]</scope>
</reference>
<organism evidence="2 3">
    <name type="scientific">Prunus mume</name>
    <name type="common">Japanese apricot</name>
    <name type="synonym">Armeniaca mume</name>
    <dbReference type="NCBI Taxonomy" id="102107"/>
    <lineage>
        <taxon>Eukaryota</taxon>
        <taxon>Viridiplantae</taxon>
        <taxon>Streptophyta</taxon>
        <taxon>Embryophyta</taxon>
        <taxon>Tracheophyta</taxon>
        <taxon>Spermatophyta</taxon>
        <taxon>Magnoliopsida</taxon>
        <taxon>eudicotyledons</taxon>
        <taxon>Gunneridae</taxon>
        <taxon>Pentapetalae</taxon>
        <taxon>rosids</taxon>
        <taxon>fabids</taxon>
        <taxon>Rosales</taxon>
        <taxon>Rosaceae</taxon>
        <taxon>Amygdaloideae</taxon>
        <taxon>Amygdaleae</taxon>
        <taxon>Prunus</taxon>
    </lineage>
</organism>
<dbReference type="RefSeq" id="XP_008242005.1">
    <property type="nucleotide sequence ID" value="XM_008243783.1"/>
</dbReference>
<dbReference type="PANTHER" id="PTHR34779:SF1">
    <property type="entry name" value="OS09G0542900 PROTEIN"/>
    <property type="match status" value="1"/>
</dbReference>
<feature type="region of interest" description="Disordered" evidence="1">
    <location>
        <begin position="19"/>
        <end position="158"/>
    </location>
</feature>
<evidence type="ECO:0000313" key="2">
    <source>
        <dbReference type="Proteomes" id="UP000694861"/>
    </source>
</evidence>
<dbReference type="PANTHER" id="PTHR34779">
    <property type="entry name" value="OS09G0542900 PROTEIN"/>
    <property type="match status" value="1"/>
</dbReference>
<gene>
    <name evidence="3" type="primary">LOC103340376</name>
</gene>
<proteinExistence type="predicted"/>
<name>A0ABM0PN63_PRUMU</name>
<feature type="compositionally biased region" description="Basic and acidic residues" evidence="1">
    <location>
        <begin position="124"/>
        <end position="133"/>
    </location>
</feature>
<keyword evidence="2" id="KW-1185">Reference proteome</keyword>
<protein>
    <submittedName>
        <fullName evidence="3">Uncharacterized protein At1g76070-like</fullName>
    </submittedName>
</protein>
<feature type="compositionally biased region" description="Basic residues" evidence="1">
    <location>
        <begin position="76"/>
        <end position="86"/>
    </location>
</feature>
<evidence type="ECO:0000256" key="1">
    <source>
        <dbReference type="SAM" id="MobiDB-lite"/>
    </source>
</evidence>
<accession>A0ABM0PN63</accession>
<dbReference type="Proteomes" id="UP000694861">
    <property type="component" value="Linkage group LG8"/>
</dbReference>
<dbReference type="GeneID" id="103340376"/>
<sequence>MEKQSRLIGSRILKLLSKAAQPAVTYHSPPPSPRKTAGPMTSLIPSEARRKPRNGITFGPKEPTSPKVSCMGQIKGKPKKKKKNQSKSKSNTSKRACPPPQESSTCNLVSCVPNKVKKKTSKGLPKEAPPKEGDENDNNNPDGLVAGSSRGPERVPSLGQMRRFASGRDVLADFDLILEVHDDQLGDVKNRVGGDSQEGDRC</sequence>
<reference evidence="3" key="2">
    <citation type="submission" date="2025-08" db="UniProtKB">
        <authorList>
            <consortium name="RefSeq"/>
        </authorList>
    </citation>
    <scope>IDENTIFICATION</scope>
</reference>